<proteinExistence type="predicted"/>
<dbReference type="EMBL" id="SNWI01000003">
    <property type="protein sequence ID" value="TDO03146.1"/>
    <property type="molecule type" value="Genomic_DNA"/>
</dbReference>
<dbReference type="AlphaFoldDB" id="A0A4R6H6K8"/>
<organism evidence="2 3">
    <name type="scientific">Sunxiuqinia elliptica</name>
    <dbReference type="NCBI Taxonomy" id="655355"/>
    <lineage>
        <taxon>Bacteria</taxon>
        <taxon>Pseudomonadati</taxon>
        <taxon>Bacteroidota</taxon>
        <taxon>Bacteroidia</taxon>
        <taxon>Marinilabiliales</taxon>
        <taxon>Prolixibacteraceae</taxon>
        <taxon>Sunxiuqinia</taxon>
    </lineage>
</organism>
<gene>
    <name evidence="2" type="ORF">DET52_10385</name>
</gene>
<dbReference type="OrthoDB" id="6402335at2"/>
<comment type="caution">
    <text evidence="2">The sequence shown here is derived from an EMBL/GenBank/DDBJ whole genome shotgun (WGS) entry which is preliminary data.</text>
</comment>
<evidence type="ECO:0000256" key="1">
    <source>
        <dbReference type="SAM" id="SignalP"/>
    </source>
</evidence>
<reference evidence="2 3" key="1">
    <citation type="submission" date="2019-03" db="EMBL/GenBank/DDBJ databases">
        <title>Freshwater and sediment microbial communities from various areas in North America, analyzing microbe dynamics in response to fracking.</title>
        <authorList>
            <person name="Lamendella R."/>
        </authorList>
    </citation>
    <scope>NUCLEOTIDE SEQUENCE [LARGE SCALE GENOMIC DNA]</scope>
    <source>
        <strain evidence="2 3">114D</strain>
    </source>
</reference>
<protein>
    <recommendedName>
        <fullName evidence="4">OstA-like protein</fullName>
    </recommendedName>
</protein>
<name>A0A4R6H6K8_9BACT</name>
<feature type="signal peptide" evidence="1">
    <location>
        <begin position="1"/>
        <end position="27"/>
    </location>
</feature>
<dbReference type="RefSeq" id="WP_133464527.1">
    <property type="nucleotide sequence ID" value="NZ_SNWI01000003.1"/>
</dbReference>
<keyword evidence="1" id="KW-0732">Signal</keyword>
<accession>A0A4R6H6K8</accession>
<evidence type="ECO:0000313" key="2">
    <source>
        <dbReference type="EMBL" id="TDO03146.1"/>
    </source>
</evidence>
<dbReference type="Proteomes" id="UP000294848">
    <property type="component" value="Unassembled WGS sequence"/>
</dbReference>
<sequence>MRTKVKNVELKWVLLLCLFLFQLGVSANPEKLPKTKSDWMSFDNYKFSGNSSGYTFNGDMHFKRNGVEVDIENDEVVFMKNAYFKTSSSIVKLEQSKLIISTTEELNGLKYNADKIEEKENKLYLLGNVLLSFPNKNTFKADEIIIQRKDSN</sequence>
<feature type="chain" id="PRO_5020221991" description="OstA-like protein" evidence="1">
    <location>
        <begin position="28"/>
        <end position="152"/>
    </location>
</feature>
<evidence type="ECO:0000313" key="3">
    <source>
        <dbReference type="Proteomes" id="UP000294848"/>
    </source>
</evidence>
<evidence type="ECO:0008006" key="4">
    <source>
        <dbReference type="Google" id="ProtNLM"/>
    </source>
</evidence>